<dbReference type="EMBL" id="JACJPW010000102">
    <property type="protein sequence ID" value="MBD2184986.1"/>
    <property type="molecule type" value="Genomic_DNA"/>
</dbReference>
<dbReference type="RefSeq" id="WP_190472463.1">
    <property type="nucleotide sequence ID" value="NZ_JACJPW010000102.1"/>
</dbReference>
<name>A0A926ZLD8_9CYAN</name>
<sequence>MINSDNIKTEQICHELDKILADLDVKNLAKQHLESCNFKLRGYWDSKNEYKDDEIGDLILVLDENLQIVDENWIIDVESPFVLAKQKTNLQHFNIE</sequence>
<protein>
    <submittedName>
        <fullName evidence="1">Uncharacterized protein</fullName>
    </submittedName>
</protein>
<keyword evidence="2" id="KW-1185">Reference proteome</keyword>
<accession>A0A926ZLD8</accession>
<comment type="caution">
    <text evidence="1">The sequence shown here is derived from an EMBL/GenBank/DDBJ whole genome shotgun (WGS) entry which is preliminary data.</text>
</comment>
<reference evidence="1" key="2">
    <citation type="submission" date="2020-08" db="EMBL/GenBank/DDBJ databases">
        <authorList>
            <person name="Chen M."/>
            <person name="Teng W."/>
            <person name="Zhao L."/>
            <person name="Hu C."/>
            <person name="Zhou Y."/>
            <person name="Han B."/>
            <person name="Song L."/>
            <person name="Shu W."/>
        </authorList>
    </citation>
    <scope>NUCLEOTIDE SEQUENCE</scope>
    <source>
        <strain evidence="1">FACHB-1375</strain>
    </source>
</reference>
<gene>
    <name evidence="1" type="ORF">H6G03_28600</name>
</gene>
<proteinExistence type="predicted"/>
<dbReference type="Proteomes" id="UP000641646">
    <property type="component" value="Unassembled WGS sequence"/>
</dbReference>
<reference evidence="1" key="1">
    <citation type="journal article" date="2015" name="ISME J.">
        <title>Draft Genome Sequence of Streptomyces incarnatus NRRL8089, which Produces the Nucleoside Antibiotic Sinefungin.</title>
        <authorList>
            <person name="Oshima K."/>
            <person name="Hattori M."/>
            <person name="Shimizu H."/>
            <person name="Fukuda K."/>
            <person name="Nemoto M."/>
            <person name="Inagaki K."/>
            <person name="Tamura T."/>
        </authorList>
    </citation>
    <scope>NUCLEOTIDE SEQUENCE</scope>
    <source>
        <strain evidence="1">FACHB-1375</strain>
    </source>
</reference>
<organism evidence="1 2">
    <name type="scientific">Aerosakkonema funiforme FACHB-1375</name>
    <dbReference type="NCBI Taxonomy" id="2949571"/>
    <lineage>
        <taxon>Bacteria</taxon>
        <taxon>Bacillati</taxon>
        <taxon>Cyanobacteriota</taxon>
        <taxon>Cyanophyceae</taxon>
        <taxon>Oscillatoriophycideae</taxon>
        <taxon>Aerosakkonematales</taxon>
        <taxon>Aerosakkonemataceae</taxon>
        <taxon>Aerosakkonema</taxon>
    </lineage>
</organism>
<evidence type="ECO:0000313" key="1">
    <source>
        <dbReference type="EMBL" id="MBD2184986.1"/>
    </source>
</evidence>
<dbReference type="AlphaFoldDB" id="A0A926ZLD8"/>
<evidence type="ECO:0000313" key="2">
    <source>
        <dbReference type="Proteomes" id="UP000641646"/>
    </source>
</evidence>